<evidence type="ECO:0000256" key="3">
    <source>
        <dbReference type="ARBA" id="ARBA00023004"/>
    </source>
</evidence>
<dbReference type="Gene3D" id="1.10.760.10">
    <property type="entry name" value="Cytochrome c-like domain"/>
    <property type="match status" value="1"/>
</dbReference>
<dbReference type="SUPFAM" id="SSF50952">
    <property type="entry name" value="Soluble quinoprotein glucose dehydrogenase"/>
    <property type="match status" value="1"/>
</dbReference>
<evidence type="ECO:0000259" key="5">
    <source>
        <dbReference type="PROSITE" id="PS51007"/>
    </source>
</evidence>
<dbReference type="Gene3D" id="2.120.10.30">
    <property type="entry name" value="TolB, C-terminal domain"/>
    <property type="match status" value="1"/>
</dbReference>
<dbReference type="InterPro" id="IPR036909">
    <property type="entry name" value="Cyt_c-like_dom_sf"/>
</dbReference>
<dbReference type="SUPFAM" id="SSF46626">
    <property type="entry name" value="Cytochrome c"/>
    <property type="match status" value="1"/>
</dbReference>
<keyword evidence="1 4" id="KW-0349">Heme</keyword>
<dbReference type="RefSeq" id="WP_345026736.1">
    <property type="nucleotide sequence ID" value="NZ_BAABEY010000009.1"/>
</dbReference>
<dbReference type="EMBL" id="BAABEY010000009">
    <property type="protein sequence ID" value="GAA4433764.1"/>
    <property type="molecule type" value="Genomic_DNA"/>
</dbReference>
<dbReference type="Pfam" id="PF22807">
    <property type="entry name" value="TrAA12"/>
    <property type="match status" value="1"/>
</dbReference>
<organism evidence="6 7">
    <name type="scientific">Ravibacter arvi</name>
    <dbReference type="NCBI Taxonomy" id="2051041"/>
    <lineage>
        <taxon>Bacteria</taxon>
        <taxon>Pseudomonadati</taxon>
        <taxon>Bacteroidota</taxon>
        <taxon>Cytophagia</taxon>
        <taxon>Cytophagales</taxon>
        <taxon>Spirosomataceae</taxon>
        <taxon>Ravibacter</taxon>
    </lineage>
</organism>
<dbReference type="InterPro" id="IPR011042">
    <property type="entry name" value="6-blade_b-propeller_TolB-like"/>
</dbReference>
<dbReference type="Proteomes" id="UP001501508">
    <property type="component" value="Unassembled WGS sequence"/>
</dbReference>
<dbReference type="InterPro" id="IPR051459">
    <property type="entry name" value="Cytochrome_c-type_DH"/>
</dbReference>
<evidence type="ECO:0000256" key="4">
    <source>
        <dbReference type="PROSITE-ProRule" id="PRU00433"/>
    </source>
</evidence>
<comment type="caution">
    <text evidence="6">The sequence shown here is derived from an EMBL/GenBank/DDBJ whole genome shotgun (WGS) entry which is preliminary data.</text>
</comment>
<keyword evidence="3 4" id="KW-0408">Iron</keyword>
<dbReference type="Pfam" id="PF00034">
    <property type="entry name" value="Cytochrom_C"/>
    <property type="match status" value="1"/>
</dbReference>
<dbReference type="InterPro" id="IPR011041">
    <property type="entry name" value="Quinoprot_gluc/sorb_DH_b-prop"/>
</dbReference>
<protein>
    <recommendedName>
        <fullName evidence="5">Cytochrome c domain-containing protein</fullName>
    </recommendedName>
</protein>
<dbReference type="InterPro" id="IPR054539">
    <property type="entry name" value="Beta-prop_PDH"/>
</dbReference>
<keyword evidence="2 4" id="KW-0479">Metal-binding</keyword>
<keyword evidence="7" id="KW-1185">Reference proteome</keyword>
<dbReference type="InterPro" id="IPR009056">
    <property type="entry name" value="Cyt_c-like_dom"/>
</dbReference>
<reference evidence="7" key="1">
    <citation type="journal article" date="2019" name="Int. J. Syst. Evol. Microbiol.">
        <title>The Global Catalogue of Microorganisms (GCM) 10K type strain sequencing project: providing services to taxonomists for standard genome sequencing and annotation.</title>
        <authorList>
            <consortium name="The Broad Institute Genomics Platform"/>
            <consortium name="The Broad Institute Genome Sequencing Center for Infectious Disease"/>
            <person name="Wu L."/>
            <person name="Ma J."/>
        </authorList>
    </citation>
    <scope>NUCLEOTIDE SEQUENCE [LARGE SCALE GENOMIC DNA]</scope>
    <source>
        <strain evidence="7">JCM 31920</strain>
    </source>
</reference>
<dbReference type="PANTHER" id="PTHR35008">
    <property type="entry name" value="BLL4482 PROTEIN-RELATED"/>
    <property type="match status" value="1"/>
</dbReference>
<dbReference type="PANTHER" id="PTHR35008:SF8">
    <property type="entry name" value="ALCOHOL DEHYDROGENASE CYTOCHROME C SUBUNIT"/>
    <property type="match status" value="1"/>
</dbReference>
<sequence>MPSSATLLRAITAIAVSILLYSCFFSKDSLPKGDPDNGGLVLPDGFEAVVVVDSVGKGRHLAVNSNGDIYMRMRNVSPEGGNLALRDTNHDGKADIIQLFGHFDDRINYGTAMRIHNGYIYYSTSSTVYRTRLEEGKLVPSGEPEVIVFDSIVGNGGRVEHCAKPITFDDEGHIYVPFGAPGDVCQEENRKPGGKGKMPCDELEWHGGVWRFDANKPNQTQRDGEKYATGIRSIVAMDWNHSDKNLFALQHGRDNLSRVWPELYSAWQSALLPSEEFFKVTKGFDGGWPYYYYDQLQGKKVQSPEYGGDGKKTNGAEKVGQPLIGFPGHVAPNDLHFYLGDQFPDHYKNGAFIALHGSTIRAPYPQAGYMIAFVPFKDGLPSGPWEVFADGFAQVDTIVNTSDAHARPVGLAMGPDGSLYISDSVRGKIWRIMYKGSKSGFGEAQLAKMEARKQRTNIKNPDEKEDNLQKGAIAAGEQLYNTYCSTCHLADGNGDGNRYPPLTASETVAGHPKKLIEVVLKGFSGPITVKGKPFNGVMPPHDFLTDDQLAQILTYIRMGFKNNSSPISAEHIKRVRGEK</sequence>
<feature type="domain" description="Cytochrome c" evidence="5">
    <location>
        <begin position="471"/>
        <end position="560"/>
    </location>
</feature>
<evidence type="ECO:0000256" key="2">
    <source>
        <dbReference type="ARBA" id="ARBA00022723"/>
    </source>
</evidence>
<proteinExistence type="predicted"/>
<name>A0ABP8LQD6_9BACT</name>
<evidence type="ECO:0000256" key="1">
    <source>
        <dbReference type="ARBA" id="ARBA00022617"/>
    </source>
</evidence>
<dbReference type="PROSITE" id="PS51007">
    <property type="entry name" value="CYTC"/>
    <property type="match status" value="1"/>
</dbReference>
<evidence type="ECO:0000313" key="6">
    <source>
        <dbReference type="EMBL" id="GAA4433764.1"/>
    </source>
</evidence>
<gene>
    <name evidence="6" type="ORF">GCM10023091_07700</name>
</gene>
<evidence type="ECO:0000313" key="7">
    <source>
        <dbReference type="Proteomes" id="UP001501508"/>
    </source>
</evidence>
<accession>A0ABP8LQD6</accession>